<protein>
    <recommendedName>
        <fullName evidence="4">Lipoprotein</fullName>
    </recommendedName>
</protein>
<comment type="caution">
    <text evidence="2">The sequence shown here is derived from an EMBL/GenBank/DDBJ whole genome shotgun (WGS) entry which is preliminary data.</text>
</comment>
<proteinExistence type="predicted"/>
<evidence type="ECO:0000313" key="3">
    <source>
        <dbReference type="Proteomes" id="UP000037267"/>
    </source>
</evidence>
<dbReference type="RefSeq" id="WP_050356223.1">
    <property type="nucleotide sequence ID" value="NZ_LGSS01000017.1"/>
</dbReference>
<organism evidence="2 3">
    <name type="scientific">Gottschalkia purinilytica</name>
    <name type="common">Clostridium purinilyticum</name>
    <dbReference type="NCBI Taxonomy" id="1503"/>
    <lineage>
        <taxon>Bacteria</taxon>
        <taxon>Bacillati</taxon>
        <taxon>Bacillota</taxon>
        <taxon>Tissierellia</taxon>
        <taxon>Tissierellales</taxon>
        <taxon>Gottschalkiaceae</taxon>
        <taxon>Gottschalkia</taxon>
    </lineage>
</organism>
<keyword evidence="3" id="KW-1185">Reference proteome</keyword>
<gene>
    <name evidence="2" type="ORF">CLPU_17c00040</name>
</gene>
<reference evidence="3" key="1">
    <citation type="submission" date="2015-07" db="EMBL/GenBank/DDBJ databases">
        <title>Draft genome sequence of the purine-degrading Gottschalkia purinilyticum DSM 1384 (formerly Clostridium purinilyticum).</title>
        <authorList>
            <person name="Poehlein A."/>
            <person name="Schiel-Bengelsdorf B."/>
            <person name="Bengelsdorf F.R."/>
            <person name="Daniel R."/>
            <person name="Duerre P."/>
        </authorList>
    </citation>
    <scope>NUCLEOTIDE SEQUENCE [LARGE SCALE GENOMIC DNA]</scope>
    <source>
        <strain evidence="3">DSM 1384</strain>
    </source>
</reference>
<name>A0A0L0W790_GOTPU</name>
<feature type="signal peptide" evidence="1">
    <location>
        <begin position="1"/>
        <end position="23"/>
    </location>
</feature>
<dbReference type="PROSITE" id="PS51257">
    <property type="entry name" value="PROKAR_LIPOPROTEIN"/>
    <property type="match status" value="1"/>
</dbReference>
<keyword evidence="1" id="KW-0732">Signal</keyword>
<dbReference type="Proteomes" id="UP000037267">
    <property type="component" value="Unassembled WGS sequence"/>
</dbReference>
<evidence type="ECO:0000313" key="2">
    <source>
        <dbReference type="EMBL" id="KNF07379.1"/>
    </source>
</evidence>
<dbReference type="OrthoDB" id="517663at2"/>
<dbReference type="EMBL" id="LGSS01000017">
    <property type="protein sequence ID" value="KNF07379.1"/>
    <property type="molecule type" value="Genomic_DNA"/>
</dbReference>
<accession>A0A0L0W790</accession>
<sequence length="285" mass="32390">MKKILSFLLVIILSISIIGCSSSNEESSNSNSEIISSKKIEEICSNPDKFRTQDIELYGRVSTTPKHEGDDTIFGFNALNNNDLTNFIVATKNGTTLNKDDIIYIKGKISGSSNGEILYGRDISLTGIYATDFNKTNDYIKDFAPSIETKNVDKEENKDGYNFGVNKVEFAENETRVYIKVGNKSNKNFRFDPYKVHLIQNNKLIEQSYNFTSNFKELNSEIMPGEVKEVILLYEKTNPKEALAVSYKGDLKGVKEGAELFSTNTNEYELYVDPRDEKHFFYEIK</sequence>
<evidence type="ECO:0000256" key="1">
    <source>
        <dbReference type="SAM" id="SignalP"/>
    </source>
</evidence>
<dbReference type="AlphaFoldDB" id="A0A0L0W790"/>
<evidence type="ECO:0008006" key="4">
    <source>
        <dbReference type="Google" id="ProtNLM"/>
    </source>
</evidence>
<feature type="chain" id="PRO_5005550986" description="Lipoprotein" evidence="1">
    <location>
        <begin position="24"/>
        <end position="285"/>
    </location>
</feature>
<dbReference type="STRING" id="1503.CLPU_17c00040"/>